<keyword evidence="3" id="KW-0539">Nucleus</keyword>
<name>A0A165DRV1_9BASI</name>
<dbReference type="STRING" id="1353952.A0A165DRV1"/>
<reference evidence="6 7" key="1">
    <citation type="journal article" date="2016" name="Mol. Biol. Evol.">
        <title>Comparative Genomics of Early-Diverging Mushroom-Forming Fungi Provides Insights into the Origins of Lignocellulose Decay Capabilities.</title>
        <authorList>
            <person name="Nagy L.G."/>
            <person name="Riley R."/>
            <person name="Tritt A."/>
            <person name="Adam C."/>
            <person name="Daum C."/>
            <person name="Floudas D."/>
            <person name="Sun H."/>
            <person name="Yadav J.S."/>
            <person name="Pangilinan J."/>
            <person name="Larsson K.H."/>
            <person name="Matsuura K."/>
            <person name="Barry K."/>
            <person name="Labutti K."/>
            <person name="Kuo R."/>
            <person name="Ohm R.A."/>
            <person name="Bhattacharya S.S."/>
            <person name="Shirouzu T."/>
            <person name="Yoshinaga Y."/>
            <person name="Martin F.M."/>
            <person name="Grigoriev I.V."/>
            <person name="Hibbett D.S."/>
        </authorList>
    </citation>
    <scope>NUCLEOTIDE SEQUENCE [LARGE SCALE GENOMIC DNA]</scope>
    <source>
        <strain evidence="6 7">HHB12733</strain>
    </source>
</reference>
<proteinExistence type="predicted"/>
<dbReference type="GO" id="GO:0003677">
    <property type="term" value="F:DNA binding"/>
    <property type="evidence" value="ECO:0007669"/>
    <property type="project" value="InterPro"/>
</dbReference>
<evidence type="ECO:0000256" key="2">
    <source>
        <dbReference type="ARBA" id="ARBA00022723"/>
    </source>
</evidence>
<dbReference type="EMBL" id="KV424038">
    <property type="protein sequence ID" value="KZT53409.1"/>
    <property type="molecule type" value="Genomic_DNA"/>
</dbReference>
<dbReference type="InterPro" id="IPR036864">
    <property type="entry name" value="Zn2-C6_fun-type_DNA-bd_sf"/>
</dbReference>
<dbReference type="GO" id="GO:0005634">
    <property type="term" value="C:nucleus"/>
    <property type="evidence" value="ECO:0007669"/>
    <property type="project" value="UniProtKB-SubCell"/>
</dbReference>
<dbReference type="PANTHER" id="PTHR31001">
    <property type="entry name" value="UNCHARACTERIZED TRANSCRIPTIONAL REGULATORY PROTEIN"/>
    <property type="match status" value="1"/>
</dbReference>
<dbReference type="InterPro" id="IPR050613">
    <property type="entry name" value="Sec_Metabolite_Reg"/>
</dbReference>
<evidence type="ECO:0000256" key="4">
    <source>
        <dbReference type="SAM" id="MobiDB-lite"/>
    </source>
</evidence>
<comment type="subcellular location">
    <subcellularLocation>
        <location evidence="1">Nucleus</location>
    </subcellularLocation>
</comment>
<dbReference type="GO" id="GO:0008270">
    <property type="term" value="F:zinc ion binding"/>
    <property type="evidence" value="ECO:0007669"/>
    <property type="project" value="InterPro"/>
</dbReference>
<evidence type="ECO:0000259" key="5">
    <source>
        <dbReference type="PROSITE" id="PS50048"/>
    </source>
</evidence>
<gene>
    <name evidence="6" type="ORF">CALCODRAFT_52176</name>
</gene>
<dbReference type="SUPFAM" id="SSF57701">
    <property type="entry name" value="Zn2/Cys6 DNA-binding domain"/>
    <property type="match status" value="1"/>
</dbReference>
<feature type="compositionally biased region" description="Low complexity" evidence="4">
    <location>
        <begin position="116"/>
        <end position="140"/>
    </location>
</feature>
<dbReference type="SMART" id="SM00066">
    <property type="entry name" value="GAL4"/>
    <property type="match status" value="1"/>
</dbReference>
<feature type="region of interest" description="Disordered" evidence="4">
    <location>
        <begin position="116"/>
        <end position="149"/>
    </location>
</feature>
<organism evidence="6 7">
    <name type="scientific">Calocera cornea HHB12733</name>
    <dbReference type="NCBI Taxonomy" id="1353952"/>
    <lineage>
        <taxon>Eukaryota</taxon>
        <taxon>Fungi</taxon>
        <taxon>Dikarya</taxon>
        <taxon>Basidiomycota</taxon>
        <taxon>Agaricomycotina</taxon>
        <taxon>Dacrymycetes</taxon>
        <taxon>Dacrymycetales</taxon>
        <taxon>Dacrymycetaceae</taxon>
        <taxon>Calocera</taxon>
    </lineage>
</organism>
<dbReference type="InParanoid" id="A0A165DRV1"/>
<dbReference type="CDD" id="cd12148">
    <property type="entry name" value="fungal_TF_MHR"/>
    <property type="match status" value="1"/>
</dbReference>
<dbReference type="CDD" id="cd00067">
    <property type="entry name" value="GAL4"/>
    <property type="match status" value="1"/>
</dbReference>
<keyword evidence="7" id="KW-1185">Reference proteome</keyword>
<feature type="region of interest" description="Disordered" evidence="4">
    <location>
        <begin position="174"/>
        <end position="193"/>
    </location>
</feature>
<dbReference type="AlphaFoldDB" id="A0A165DRV1"/>
<feature type="region of interest" description="Disordered" evidence="4">
    <location>
        <begin position="632"/>
        <end position="690"/>
    </location>
</feature>
<feature type="domain" description="Zn(2)-C6 fungal-type" evidence="5">
    <location>
        <begin position="33"/>
        <end position="62"/>
    </location>
</feature>
<evidence type="ECO:0000313" key="7">
    <source>
        <dbReference type="Proteomes" id="UP000076842"/>
    </source>
</evidence>
<protein>
    <recommendedName>
        <fullName evidence="5">Zn(2)-C6 fungal-type domain-containing protein</fullName>
    </recommendedName>
</protein>
<evidence type="ECO:0000313" key="6">
    <source>
        <dbReference type="EMBL" id="KZT53409.1"/>
    </source>
</evidence>
<keyword evidence="2" id="KW-0479">Metal-binding</keyword>
<dbReference type="Proteomes" id="UP000076842">
    <property type="component" value="Unassembled WGS sequence"/>
</dbReference>
<evidence type="ECO:0000256" key="1">
    <source>
        <dbReference type="ARBA" id="ARBA00004123"/>
    </source>
</evidence>
<feature type="compositionally biased region" description="Low complexity" evidence="4">
    <location>
        <begin position="181"/>
        <end position="190"/>
    </location>
</feature>
<dbReference type="InterPro" id="IPR007219">
    <property type="entry name" value="XnlR_reg_dom"/>
</dbReference>
<dbReference type="Gene3D" id="4.10.240.10">
    <property type="entry name" value="Zn(2)-C6 fungal-type DNA-binding domain"/>
    <property type="match status" value="1"/>
</dbReference>
<dbReference type="GO" id="GO:0006351">
    <property type="term" value="P:DNA-templated transcription"/>
    <property type="evidence" value="ECO:0007669"/>
    <property type="project" value="InterPro"/>
</dbReference>
<dbReference type="PROSITE" id="PS00463">
    <property type="entry name" value="ZN2_CY6_FUNGAL_1"/>
    <property type="match status" value="1"/>
</dbReference>
<sequence length="800" mass="88298">MTTHPLFPRSHNKPSSPNGHSAVEKARRRPALSCAECRRLKLKCDRVWPCAQCKKRGCAQICPDGSLVPGKGNRFILANTEELHDRIEALEEALQRSLPSHPLLKASLYPYRSGASPIDSSTSANNSSGGADSSSPGSSHSHPDDLIDNIGTLAVGDDGHYKYFGNGAGSEFFAPEEGGTPFSPSSQPSPAAGKLSLFSSSGPTPTKEQLCAYLPPVEEARALCTNFFTHAAWLYDCVNQQQFESEIFVPTFYGNATPSAHRLSLLFMILALGALFDLSRPLHQPQADQFYEVAQECLRCDGGAFSNTTLPAIQSIQLMTHYVSNSPRKTDAEVGWAQLGVLIKLAQSMGLHRDAARWDFPPEELEMRRKVFWEIHTHEVYTALCFGRPYSMHRSHIDCALPNDPTARMNPDGTVGFGFHTIKYFLCDKVMRIIDDVFCVVPPSYDTILALDRDIRDFQKTLVPEYLREREDGSLPGDDDVTTMLQKQVITCFLNEALLYLHRGCFTRAIVENPSDPTATRYSPSFVATHRSSCTVIRAVLDLALLQPALVKRLSVYWFHAFSAAVVLATICIRSPRCALAPSAFRDLTAACDFFAAAEPQSRVAQGLPLLQRLHAKAVRAMAEAGFMADPGLVHDMSSDDEQELTTPGPTIKKESPDECALLGYRTRLDRTSPPRSRDGPPRTNGNPLINIDALDWSSIVQPPQPNPRPYTNAHPSLLEYLQSFNNLPTPSGPMSGFNPQQAYTMEPYGTRDDITVTHPYMDSFASVGPQQQSTFTFSGPPAVEITSWENYISFGRQQS</sequence>
<dbReference type="Pfam" id="PF04082">
    <property type="entry name" value="Fungal_trans"/>
    <property type="match status" value="1"/>
</dbReference>
<evidence type="ECO:0000256" key="3">
    <source>
        <dbReference type="ARBA" id="ARBA00023242"/>
    </source>
</evidence>
<feature type="region of interest" description="Disordered" evidence="4">
    <location>
        <begin position="1"/>
        <end position="25"/>
    </location>
</feature>
<dbReference type="SMART" id="SM00906">
    <property type="entry name" value="Fungal_trans"/>
    <property type="match status" value="1"/>
</dbReference>
<dbReference type="GO" id="GO:0000981">
    <property type="term" value="F:DNA-binding transcription factor activity, RNA polymerase II-specific"/>
    <property type="evidence" value="ECO:0007669"/>
    <property type="project" value="InterPro"/>
</dbReference>
<accession>A0A165DRV1</accession>
<dbReference type="PANTHER" id="PTHR31001:SF56">
    <property type="entry name" value="ZN(2)-C6 FUNGAL-TYPE DOMAIN-CONTAINING PROTEIN"/>
    <property type="match status" value="1"/>
</dbReference>
<dbReference type="OrthoDB" id="424974at2759"/>
<feature type="compositionally biased region" description="Basic and acidic residues" evidence="4">
    <location>
        <begin position="667"/>
        <end position="681"/>
    </location>
</feature>
<dbReference type="InterPro" id="IPR001138">
    <property type="entry name" value="Zn2Cys6_DnaBD"/>
</dbReference>
<dbReference type="PROSITE" id="PS50048">
    <property type="entry name" value="ZN2_CY6_FUNGAL_2"/>
    <property type="match status" value="1"/>
</dbReference>